<dbReference type="Pfam" id="PF02954">
    <property type="entry name" value="HTH_8"/>
    <property type="match status" value="1"/>
</dbReference>
<dbReference type="PANTHER" id="PTHR32071">
    <property type="entry name" value="TRANSCRIPTIONAL REGULATORY PROTEIN"/>
    <property type="match status" value="1"/>
</dbReference>
<dbReference type="FunFam" id="3.40.50.300:FF:000006">
    <property type="entry name" value="DNA-binding transcriptional regulator NtrC"/>
    <property type="match status" value="1"/>
</dbReference>
<proteinExistence type="predicted"/>
<dbReference type="Pfam" id="PF25601">
    <property type="entry name" value="AAA_lid_14"/>
    <property type="match status" value="1"/>
</dbReference>
<dbReference type="PROSITE" id="PS00676">
    <property type="entry name" value="SIGMA54_INTERACT_2"/>
    <property type="match status" value="1"/>
</dbReference>
<evidence type="ECO:0000256" key="4">
    <source>
        <dbReference type="ARBA" id="ARBA00023125"/>
    </source>
</evidence>
<dbReference type="Pfam" id="PF01590">
    <property type="entry name" value="GAF"/>
    <property type="match status" value="1"/>
</dbReference>
<dbReference type="Proteomes" id="UP000192923">
    <property type="component" value="Unassembled WGS sequence"/>
</dbReference>
<reference evidence="8 9" key="1">
    <citation type="submission" date="2016-12" db="EMBL/GenBank/DDBJ databases">
        <authorList>
            <person name="Song W.-J."/>
            <person name="Kurnit D.M."/>
        </authorList>
    </citation>
    <scope>NUCLEOTIDE SEQUENCE [LARGE SCALE GENOMIC DNA]</scope>
    <source>
        <strain evidence="8 9">175</strain>
    </source>
</reference>
<dbReference type="Gene3D" id="1.10.10.60">
    <property type="entry name" value="Homeodomain-like"/>
    <property type="match status" value="1"/>
</dbReference>
<dbReference type="GO" id="GO:0005524">
    <property type="term" value="F:ATP binding"/>
    <property type="evidence" value="ECO:0007669"/>
    <property type="project" value="UniProtKB-KW"/>
</dbReference>
<evidence type="ECO:0000259" key="7">
    <source>
        <dbReference type="PROSITE" id="PS50112"/>
    </source>
</evidence>
<feature type="domain" description="Sigma-54 factor interaction" evidence="6">
    <location>
        <begin position="319"/>
        <end position="548"/>
    </location>
</feature>
<evidence type="ECO:0000256" key="3">
    <source>
        <dbReference type="ARBA" id="ARBA00023015"/>
    </source>
</evidence>
<keyword evidence="1" id="KW-0547">Nucleotide-binding</keyword>
<feature type="domain" description="PAS" evidence="7">
    <location>
        <begin position="174"/>
        <end position="218"/>
    </location>
</feature>
<dbReference type="Gene3D" id="3.40.50.300">
    <property type="entry name" value="P-loop containing nucleotide triphosphate hydrolases"/>
    <property type="match status" value="1"/>
</dbReference>
<dbReference type="Gene3D" id="3.30.450.20">
    <property type="entry name" value="PAS domain"/>
    <property type="match status" value="1"/>
</dbReference>
<dbReference type="InterPro" id="IPR027417">
    <property type="entry name" value="P-loop_NTPase"/>
</dbReference>
<dbReference type="EMBL" id="FXAM01000003">
    <property type="protein sequence ID" value="SMF97677.1"/>
    <property type="molecule type" value="Genomic_DNA"/>
</dbReference>
<gene>
    <name evidence="8" type="ORF">SAMN02949497_0247</name>
</gene>
<dbReference type="OrthoDB" id="9804019at2"/>
<evidence type="ECO:0000256" key="2">
    <source>
        <dbReference type="ARBA" id="ARBA00022840"/>
    </source>
</evidence>
<dbReference type="Gene3D" id="1.10.8.60">
    <property type="match status" value="1"/>
</dbReference>
<dbReference type="InterPro" id="IPR025943">
    <property type="entry name" value="Sigma_54_int_dom_ATP-bd_2"/>
</dbReference>
<keyword evidence="3" id="KW-0805">Transcription regulation</keyword>
<dbReference type="InterPro" id="IPR002078">
    <property type="entry name" value="Sigma_54_int"/>
</dbReference>
<keyword evidence="2" id="KW-0067">ATP-binding</keyword>
<dbReference type="SUPFAM" id="SSF46689">
    <property type="entry name" value="Homeodomain-like"/>
    <property type="match status" value="1"/>
</dbReference>
<dbReference type="AlphaFoldDB" id="A0A1Y6D4T4"/>
<dbReference type="InterPro" id="IPR025944">
    <property type="entry name" value="Sigma_54_int_dom_CS"/>
</dbReference>
<accession>A0A1Y6D4T4</accession>
<dbReference type="CDD" id="cd00009">
    <property type="entry name" value="AAA"/>
    <property type="match status" value="1"/>
</dbReference>
<dbReference type="InterPro" id="IPR058031">
    <property type="entry name" value="AAA_lid_NorR"/>
</dbReference>
<dbReference type="PROSITE" id="PS00675">
    <property type="entry name" value="SIGMA54_INTERACT_1"/>
    <property type="match status" value="1"/>
</dbReference>
<dbReference type="InterPro" id="IPR025662">
    <property type="entry name" value="Sigma_54_int_dom_ATP-bd_1"/>
</dbReference>
<dbReference type="InterPro" id="IPR035965">
    <property type="entry name" value="PAS-like_dom_sf"/>
</dbReference>
<dbReference type="PROSITE" id="PS50045">
    <property type="entry name" value="SIGMA54_INTERACT_4"/>
    <property type="match status" value="1"/>
</dbReference>
<dbReference type="CDD" id="cd00130">
    <property type="entry name" value="PAS"/>
    <property type="match status" value="1"/>
</dbReference>
<evidence type="ECO:0000313" key="9">
    <source>
        <dbReference type="Proteomes" id="UP000192923"/>
    </source>
</evidence>
<dbReference type="STRING" id="1760988.SAMN02949497_0247"/>
<dbReference type="PANTHER" id="PTHR32071:SF123">
    <property type="entry name" value="DNA-BINDING TRANSCRIPTIONAL ACTIVATOR HYFR-RELATED"/>
    <property type="match status" value="1"/>
</dbReference>
<dbReference type="InterPro" id="IPR002197">
    <property type="entry name" value="HTH_Fis"/>
</dbReference>
<dbReference type="InterPro" id="IPR003018">
    <property type="entry name" value="GAF"/>
</dbReference>
<dbReference type="NCBIfam" id="TIGR00229">
    <property type="entry name" value="sensory_box"/>
    <property type="match status" value="1"/>
</dbReference>
<dbReference type="Gene3D" id="3.30.450.40">
    <property type="match status" value="1"/>
</dbReference>
<keyword evidence="5" id="KW-0804">Transcription</keyword>
<evidence type="ECO:0000313" key="8">
    <source>
        <dbReference type="EMBL" id="SMF97677.1"/>
    </source>
</evidence>
<dbReference type="SUPFAM" id="SSF52540">
    <property type="entry name" value="P-loop containing nucleoside triphosphate hydrolases"/>
    <property type="match status" value="1"/>
</dbReference>
<dbReference type="InterPro" id="IPR013656">
    <property type="entry name" value="PAS_4"/>
</dbReference>
<evidence type="ECO:0000256" key="1">
    <source>
        <dbReference type="ARBA" id="ARBA00022741"/>
    </source>
</evidence>
<protein>
    <submittedName>
        <fullName evidence="8">PAS domain S-box-containing protein</fullName>
    </submittedName>
</protein>
<dbReference type="InterPro" id="IPR003593">
    <property type="entry name" value="AAA+_ATPase"/>
</dbReference>
<dbReference type="SMART" id="SM00382">
    <property type="entry name" value="AAA"/>
    <property type="match status" value="1"/>
</dbReference>
<dbReference type="Pfam" id="PF08448">
    <property type="entry name" value="PAS_4"/>
    <property type="match status" value="1"/>
</dbReference>
<dbReference type="InterPro" id="IPR009057">
    <property type="entry name" value="Homeodomain-like_sf"/>
</dbReference>
<dbReference type="GO" id="GO:0006355">
    <property type="term" value="P:regulation of DNA-templated transcription"/>
    <property type="evidence" value="ECO:0007669"/>
    <property type="project" value="InterPro"/>
</dbReference>
<dbReference type="InterPro" id="IPR029016">
    <property type="entry name" value="GAF-like_dom_sf"/>
</dbReference>
<organism evidence="8 9">
    <name type="scientific">Methylomagnum ishizawai</name>
    <dbReference type="NCBI Taxonomy" id="1760988"/>
    <lineage>
        <taxon>Bacteria</taxon>
        <taxon>Pseudomonadati</taxon>
        <taxon>Pseudomonadota</taxon>
        <taxon>Gammaproteobacteria</taxon>
        <taxon>Methylococcales</taxon>
        <taxon>Methylococcaceae</taxon>
        <taxon>Methylomagnum</taxon>
    </lineage>
</organism>
<dbReference type="SUPFAM" id="SSF55785">
    <property type="entry name" value="PYP-like sensor domain (PAS domain)"/>
    <property type="match status" value="1"/>
</dbReference>
<dbReference type="InterPro" id="IPR000014">
    <property type="entry name" value="PAS"/>
</dbReference>
<sequence>MSAADPAFPGPESDPAELATLRALVEGTAQAIGEDFFRALVGNLARATGAAGAFVAEFAADRTQVRSLAFWMDGAFLDTQSWALADTPCEIVLSGQLCHYPAGVSRRFPKEEGVESYLGVPLRDADGAVLGHLAVFDRREMPPEPRLLYTFQIFAARAAAELARLGVVRRLEASEQRFRDLYEEAPIAYVHEDLESRFVSANRAAQRILGLKPEEVPGFVGLSLVPDHPEAQRRAEAAFAALGRGTDTGGVILELRRKDDGRPVWIEWWSRPEPEGRYTRTMFLDITDRVLMEREQARLQAQNRYLREELQAAHGFEDIVGQSPAIRALLAHIRKVAGTDTSVLIQGESGTGKELVARAIHAASPRRDKPLVKLNCAALPTGLVESELFGHEKGAFTGAVARRVGRFELADGGTLFLDEVGELPLDVQAKLLRVLQEREFDRVGGQSPVKVDVRVIAATNRDLARAVADKTFRDDLYYRLNVFPVATPPLRERAGDIPWLVQFMIDKFAPRLGRRIDGIGAASLGRLQTYPWPGNIRELENVIERAIILADGPMLEIGPDLLPGAVAPAPVTDPSLEAVEREHIAAVLRDTDGVIEGPGGAAKVLGLHPSTLRYRMKKLGLR</sequence>
<dbReference type="GO" id="GO:0043565">
    <property type="term" value="F:sequence-specific DNA binding"/>
    <property type="evidence" value="ECO:0007669"/>
    <property type="project" value="InterPro"/>
</dbReference>
<evidence type="ECO:0000259" key="6">
    <source>
        <dbReference type="PROSITE" id="PS50045"/>
    </source>
</evidence>
<evidence type="ECO:0000256" key="5">
    <source>
        <dbReference type="ARBA" id="ARBA00023163"/>
    </source>
</evidence>
<dbReference type="SUPFAM" id="SSF55781">
    <property type="entry name" value="GAF domain-like"/>
    <property type="match status" value="1"/>
</dbReference>
<name>A0A1Y6D4T4_9GAMM</name>
<dbReference type="RefSeq" id="WP_085216696.1">
    <property type="nucleotide sequence ID" value="NZ_FXAM01000003.1"/>
</dbReference>
<dbReference type="PROSITE" id="PS00688">
    <property type="entry name" value="SIGMA54_INTERACT_3"/>
    <property type="match status" value="1"/>
</dbReference>
<keyword evidence="4" id="KW-0238">DNA-binding</keyword>
<dbReference type="Pfam" id="PF00158">
    <property type="entry name" value="Sigma54_activat"/>
    <property type="match status" value="1"/>
</dbReference>
<keyword evidence="9" id="KW-1185">Reference proteome</keyword>
<dbReference type="PROSITE" id="PS50112">
    <property type="entry name" value="PAS"/>
    <property type="match status" value="1"/>
</dbReference>